<dbReference type="PANTHER" id="PTHR23407">
    <property type="entry name" value="ATPASE INHIBITOR/5-FORMYLTETRAHYDROFOLATE CYCLO-LIGASE"/>
    <property type="match status" value="1"/>
</dbReference>
<evidence type="ECO:0000256" key="4">
    <source>
        <dbReference type="PIRSR" id="PIRSR006806-1"/>
    </source>
</evidence>
<evidence type="ECO:0000256" key="5">
    <source>
        <dbReference type="RuleBase" id="RU361279"/>
    </source>
</evidence>
<organism evidence="6 7">
    <name type="scientific">Neoroseomonas soli</name>
    <dbReference type="NCBI Taxonomy" id="1081025"/>
    <lineage>
        <taxon>Bacteria</taxon>
        <taxon>Pseudomonadati</taxon>
        <taxon>Pseudomonadota</taxon>
        <taxon>Alphaproteobacteria</taxon>
        <taxon>Acetobacterales</taxon>
        <taxon>Acetobacteraceae</taxon>
        <taxon>Neoroseomonas</taxon>
    </lineage>
</organism>
<dbReference type="SUPFAM" id="SSF100950">
    <property type="entry name" value="NagB/RpiA/CoA transferase-like"/>
    <property type="match status" value="1"/>
</dbReference>
<dbReference type="PIRSF" id="PIRSF006806">
    <property type="entry name" value="FTHF_cligase"/>
    <property type="match status" value="1"/>
</dbReference>
<feature type="binding site" evidence="4">
    <location>
        <begin position="146"/>
        <end position="154"/>
    </location>
    <ligand>
        <name>ATP</name>
        <dbReference type="ChEBI" id="CHEBI:30616"/>
    </ligand>
</feature>
<dbReference type="GO" id="GO:0035999">
    <property type="term" value="P:tetrahydrofolate interconversion"/>
    <property type="evidence" value="ECO:0007669"/>
    <property type="project" value="TreeGrafter"/>
</dbReference>
<dbReference type="NCBIfam" id="TIGR02727">
    <property type="entry name" value="MTHFS_bact"/>
    <property type="match status" value="1"/>
</dbReference>
<dbReference type="GO" id="GO:0009396">
    <property type="term" value="P:folic acid-containing compound biosynthetic process"/>
    <property type="evidence" value="ECO:0007669"/>
    <property type="project" value="TreeGrafter"/>
</dbReference>
<accession>A0A9X9X1M2</accession>
<evidence type="ECO:0000256" key="2">
    <source>
        <dbReference type="ARBA" id="ARBA00022741"/>
    </source>
</evidence>
<keyword evidence="3 4" id="KW-0067">ATP-binding</keyword>
<keyword evidence="2 4" id="KW-0547">Nucleotide-binding</keyword>
<sequence length="208" mass="23204">MHELDPSWLGVLPWPEVRAWRKTERTRLIAERVAVPAEERARRDGEITAHIRAAVPDLARMHVGFYWPFRGEYDPRALARALHRDGTRLALPVVAEKAQPLVFRPWQPGMRMVPGVWNIPVPAEGEPVTPDALLIPLVGFDALGYRLGHGGGYYDRTLAAMARKPLAIGIGFEMSRLPTIHPQPHDVPMDIIVTERGAARVCAADPAR</sequence>
<proteinExistence type="inferred from homology"/>
<evidence type="ECO:0000256" key="1">
    <source>
        <dbReference type="ARBA" id="ARBA00010638"/>
    </source>
</evidence>
<dbReference type="GO" id="GO:0030272">
    <property type="term" value="F:5-formyltetrahydrofolate cyclo-ligase activity"/>
    <property type="evidence" value="ECO:0007669"/>
    <property type="project" value="UniProtKB-EC"/>
</dbReference>
<comment type="caution">
    <text evidence="6">The sequence shown here is derived from an EMBL/GenBank/DDBJ whole genome shotgun (WGS) entry which is preliminary data.</text>
</comment>
<keyword evidence="5" id="KW-0460">Magnesium</keyword>
<evidence type="ECO:0000313" key="6">
    <source>
        <dbReference type="EMBL" id="MBR0673301.1"/>
    </source>
</evidence>
<dbReference type="PANTHER" id="PTHR23407:SF1">
    <property type="entry name" value="5-FORMYLTETRAHYDROFOLATE CYCLO-LIGASE"/>
    <property type="match status" value="1"/>
</dbReference>
<dbReference type="InterPro" id="IPR037171">
    <property type="entry name" value="NagB/RpiA_transferase-like"/>
</dbReference>
<evidence type="ECO:0000313" key="7">
    <source>
        <dbReference type="Proteomes" id="UP001138751"/>
    </source>
</evidence>
<comment type="cofactor">
    <cofactor evidence="5">
        <name>Mg(2+)</name>
        <dbReference type="ChEBI" id="CHEBI:18420"/>
    </cofactor>
</comment>
<dbReference type="Pfam" id="PF01812">
    <property type="entry name" value="5-FTHF_cyc-lig"/>
    <property type="match status" value="1"/>
</dbReference>
<evidence type="ECO:0000256" key="3">
    <source>
        <dbReference type="ARBA" id="ARBA00022840"/>
    </source>
</evidence>
<name>A0A9X9X1M2_9PROT</name>
<keyword evidence="6" id="KW-0436">Ligase</keyword>
<dbReference type="Proteomes" id="UP001138751">
    <property type="component" value="Unassembled WGS sequence"/>
</dbReference>
<comment type="catalytic activity">
    <reaction evidence="5">
        <text>(6S)-5-formyl-5,6,7,8-tetrahydrofolate + ATP = (6R)-5,10-methenyltetrahydrofolate + ADP + phosphate</text>
        <dbReference type="Rhea" id="RHEA:10488"/>
        <dbReference type="ChEBI" id="CHEBI:30616"/>
        <dbReference type="ChEBI" id="CHEBI:43474"/>
        <dbReference type="ChEBI" id="CHEBI:57455"/>
        <dbReference type="ChEBI" id="CHEBI:57457"/>
        <dbReference type="ChEBI" id="CHEBI:456216"/>
        <dbReference type="EC" id="6.3.3.2"/>
    </reaction>
</comment>
<dbReference type="Gene3D" id="3.40.50.10420">
    <property type="entry name" value="NagB/RpiA/CoA transferase-like"/>
    <property type="match status" value="1"/>
</dbReference>
<feature type="binding site" evidence="4">
    <location>
        <position position="72"/>
    </location>
    <ligand>
        <name>substrate</name>
    </ligand>
</feature>
<dbReference type="EMBL" id="JAAEDM010000066">
    <property type="protein sequence ID" value="MBR0673301.1"/>
    <property type="molecule type" value="Genomic_DNA"/>
</dbReference>
<dbReference type="GO" id="GO:0005524">
    <property type="term" value="F:ATP binding"/>
    <property type="evidence" value="ECO:0007669"/>
    <property type="project" value="UniProtKB-KW"/>
</dbReference>
<dbReference type="InterPro" id="IPR024185">
    <property type="entry name" value="FTHF_cligase-like_sf"/>
</dbReference>
<dbReference type="AlphaFoldDB" id="A0A9X9X1M2"/>
<comment type="similarity">
    <text evidence="1 5">Belongs to the 5-formyltetrahydrofolate cyclo-ligase family.</text>
</comment>
<dbReference type="InterPro" id="IPR002698">
    <property type="entry name" value="FTHF_cligase"/>
</dbReference>
<dbReference type="GO" id="GO:0046872">
    <property type="term" value="F:metal ion binding"/>
    <property type="evidence" value="ECO:0007669"/>
    <property type="project" value="UniProtKB-KW"/>
</dbReference>
<reference evidence="6" key="1">
    <citation type="submission" date="2020-01" db="EMBL/GenBank/DDBJ databases">
        <authorList>
            <person name="Rat A."/>
        </authorList>
    </citation>
    <scope>NUCLEOTIDE SEQUENCE</scope>
    <source>
        <strain evidence="6">LMG 31231</strain>
    </source>
</reference>
<gene>
    <name evidence="6" type="ORF">GXW76_19150</name>
</gene>
<protein>
    <recommendedName>
        <fullName evidence="5">5-formyltetrahydrofolate cyclo-ligase</fullName>
        <ecNumber evidence="5">6.3.3.2</ecNumber>
    </recommendedName>
</protein>
<dbReference type="EC" id="6.3.3.2" evidence="5"/>
<reference evidence="6" key="2">
    <citation type="journal article" date="2021" name="Syst. Appl. Microbiol.">
        <title>Roseomonas hellenica sp. nov., isolated from roots of wild-growing Alkanna tinctoria.</title>
        <authorList>
            <person name="Rat A."/>
            <person name="Naranjo H.D."/>
            <person name="Lebbe L."/>
            <person name="Cnockaert M."/>
            <person name="Krigas N."/>
            <person name="Grigoriadou K."/>
            <person name="Maloupa E."/>
            <person name="Willems A."/>
        </authorList>
    </citation>
    <scope>NUCLEOTIDE SEQUENCE</scope>
    <source>
        <strain evidence="6">LMG 31231</strain>
    </source>
</reference>
<keyword evidence="5" id="KW-0479">Metal-binding</keyword>
<keyword evidence="7" id="KW-1185">Reference proteome</keyword>